<keyword evidence="4" id="KW-1185">Reference proteome</keyword>
<dbReference type="RefSeq" id="WP_188543689.1">
    <property type="nucleotide sequence ID" value="NZ_BMCU01000001.1"/>
</dbReference>
<accession>A0A917CVA3</accession>
<dbReference type="Gene3D" id="3.40.800.20">
    <property type="entry name" value="Histone deacetylase domain"/>
    <property type="match status" value="1"/>
</dbReference>
<dbReference type="AlphaFoldDB" id="A0A917CVA3"/>
<evidence type="ECO:0000313" key="4">
    <source>
        <dbReference type="Proteomes" id="UP000654257"/>
    </source>
</evidence>
<comment type="similarity">
    <text evidence="1">Belongs to the histone deacetylase family.</text>
</comment>
<dbReference type="InterPro" id="IPR023801">
    <property type="entry name" value="His_deacetylse_dom"/>
</dbReference>
<organism evidence="3 4">
    <name type="scientific">Rhodococcoides trifolii</name>
    <dbReference type="NCBI Taxonomy" id="908250"/>
    <lineage>
        <taxon>Bacteria</taxon>
        <taxon>Bacillati</taxon>
        <taxon>Actinomycetota</taxon>
        <taxon>Actinomycetes</taxon>
        <taxon>Mycobacteriales</taxon>
        <taxon>Nocardiaceae</taxon>
        <taxon>Rhodococcoides</taxon>
    </lineage>
</organism>
<gene>
    <name evidence="3" type="ORF">GCM10007304_11610</name>
</gene>
<name>A0A917CVA3_9NOCA</name>
<sequence>MKVFYSPQYVGATHAFDTTRKAGWIADSLTERLIASVEIVSPRPVSFEQLNPAHSTTYIQAVQNGNDRLLAEGNGFQWSHDLYPMVASSNGGAIDAAYAALSDGVAGSLSSGLHHASRDNGAGFCTFNGLAVAALDVLATGAARNVMIVDFDAHNGGGTADIIGGNTSVIHVDVSVDSFDRHEGSVMVDDAADYLPTCATELSDAIANNDVDLVLYNAGMDPFEKCDIGGLDGITHPLIALREQLVFDACRHAGIPVAFVMAGGYTGSRLSQDGVVELHRMTIATAVDRYACTDIIGGATPIAAA</sequence>
<dbReference type="GO" id="GO:0004407">
    <property type="term" value="F:histone deacetylase activity"/>
    <property type="evidence" value="ECO:0007669"/>
    <property type="project" value="TreeGrafter"/>
</dbReference>
<dbReference type="PRINTS" id="PR01270">
    <property type="entry name" value="HDASUPER"/>
</dbReference>
<comment type="caution">
    <text evidence="3">The sequence shown here is derived from an EMBL/GenBank/DDBJ whole genome shotgun (WGS) entry which is preliminary data.</text>
</comment>
<evidence type="ECO:0000259" key="2">
    <source>
        <dbReference type="Pfam" id="PF00850"/>
    </source>
</evidence>
<dbReference type="PANTHER" id="PTHR10625">
    <property type="entry name" value="HISTONE DEACETYLASE HDAC1-RELATED"/>
    <property type="match status" value="1"/>
</dbReference>
<dbReference type="GO" id="GO:0040029">
    <property type="term" value="P:epigenetic regulation of gene expression"/>
    <property type="evidence" value="ECO:0007669"/>
    <property type="project" value="TreeGrafter"/>
</dbReference>
<protein>
    <submittedName>
        <fullName evidence="3">Histone deacetylase</fullName>
    </submittedName>
</protein>
<dbReference type="Pfam" id="PF00850">
    <property type="entry name" value="Hist_deacetyl"/>
    <property type="match status" value="1"/>
</dbReference>
<dbReference type="InterPro" id="IPR000286">
    <property type="entry name" value="HDACs"/>
</dbReference>
<feature type="domain" description="Histone deacetylase" evidence="2">
    <location>
        <begin position="24"/>
        <end position="174"/>
    </location>
</feature>
<reference evidence="3" key="1">
    <citation type="journal article" date="2014" name="Int. J. Syst. Evol. Microbiol.">
        <title>Complete genome sequence of Corynebacterium casei LMG S-19264T (=DSM 44701T), isolated from a smear-ripened cheese.</title>
        <authorList>
            <consortium name="US DOE Joint Genome Institute (JGI-PGF)"/>
            <person name="Walter F."/>
            <person name="Albersmeier A."/>
            <person name="Kalinowski J."/>
            <person name="Ruckert C."/>
        </authorList>
    </citation>
    <scope>NUCLEOTIDE SEQUENCE</scope>
    <source>
        <strain evidence="3">CCM 7905</strain>
    </source>
</reference>
<dbReference type="Proteomes" id="UP000654257">
    <property type="component" value="Unassembled WGS sequence"/>
</dbReference>
<dbReference type="InterPro" id="IPR023696">
    <property type="entry name" value="Ureohydrolase_dom_sf"/>
</dbReference>
<dbReference type="EMBL" id="BMCU01000001">
    <property type="protein sequence ID" value="GGF99420.1"/>
    <property type="molecule type" value="Genomic_DNA"/>
</dbReference>
<dbReference type="InterPro" id="IPR037138">
    <property type="entry name" value="His_deacetylse_dom_sf"/>
</dbReference>
<evidence type="ECO:0000256" key="1">
    <source>
        <dbReference type="ARBA" id="ARBA00005947"/>
    </source>
</evidence>
<dbReference type="PANTHER" id="PTHR10625:SF19">
    <property type="entry name" value="HISTONE DEACETYLASE 12"/>
    <property type="match status" value="1"/>
</dbReference>
<reference evidence="3" key="2">
    <citation type="submission" date="2020-09" db="EMBL/GenBank/DDBJ databases">
        <authorList>
            <person name="Sun Q."/>
            <person name="Sedlacek I."/>
        </authorList>
    </citation>
    <scope>NUCLEOTIDE SEQUENCE</scope>
    <source>
        <strain evidence="3">CCM 7905</strain>
    </source>
</reference>
<proteinExistence type="inferred from homology"/>
<evidence type="ECO:0000313" key="3">
    <source>
        <dbReference type="EMBL" id="GGF99420.1"/>
    </source>
</evidence>
<dbReference type="SUPFAM" id="SSF52768">
    <property type="entry name" value="Arginase/deacetylase"/>
    <property type="match status" value="1"/>
</dbReference>